<keyword evidence="2" id="KW-1185">Reference proteome</keyword>
<reference evidence="1 2" key="1">
    <citation type="submission" date="2022-11" db="EMBL/GenBank/DDBJ databases">
        <title>Spartinivicinus poritis sp. nov., isolated from scleractinian coral Porites lutea.</title>
        <authorList>
            <person name="Zhang G."/>
            <person name="Cai L."/>
            <person name="Wei Q."/>
        </authorList>
    </citation>
    <scope>NUCLEOTIDE SEQUENCE [LARGE SCALE GENOMIC DNA]</scope>
    <source>
        <strain evidence="1 2">A2-2</strain>
    </source>
</reference>
<dbReference type="SUPFAM" id="SSF75169">
    <property type="entry name" value="DsrEFH-like"/>
    <property type="match status" value="1"/>
</dbReference>
<dbReference type="PANTHER" id="PTHR37526:SF1">
    <property type="entry name" value="PROTEIN TUSB"/>
    <property type="match status" value="1"/>
</dbReference>
<protein>
    <submittedName>
        <fullName evidence="1">Sulfurtransferase complex subunit TusB</fullName>
    </submittedName>
</protein>
<dbReference type="RefSeq" id="WP_274687948.1">
    <property type="nucleotide sequence ID" value="NZ_JAPMOU010000005.1"/>
</dbReference>
<dbReference type="PANTHER" id="PTHR37526">
    <property type="entry name" value="PROTEIN TUSB"/>
    <property type="match status" value="1"/>
</dbReference>
<gene>
    <name evidence="1" type="primary">tusB</name>
    <name evidence="1" type="ORF">ORQ98_06370</name>
</gene>
<proteinExistence type="predicted"/>
<evidence type="ECO:0000313" key="2">
    <source>
        <dbReference type="Proteomes" id="UP001528823"/>
    </source>
</evidence>
<dbReference type="InterPro" id="IPR027396">
    <property type="entry name" value="DsrEFH-like"/>
</dbReference>
<comment type="caution">
    <text evidence="1">The sequence shown here is derived from an EMBL/GenBank/DDBJ whole genome shotgun (WGS) entry which is preliminary data.</text>
</comment>
<organism evidence="1 2">
    <name type="scientific">Spartinivicinus poritis</name>
    <dbReference type="NCBI Taxonomy" id="2994640"/>
    <lineage>
        <taxon>Bacteria</taxon>
        <taxon>Pseudomonadati</taxon>
        <taxon>Pseudomonadota</taxon>
        <taxon>Gammaproteobacteria</taxon>
        <taxon>Oceanospirillales</taxon>
        <taxon>Zooshikellaceae</taxon>
        <taxon>Spartinivicinus</taxon>
    </lineage>
</organism>
<dbReference type="InterPro" id="IPR007215">
    <property type="entry name" value="Sulphur_relay_TusB/DsrH"/>
</dbReference>
<sequence>MILHTLNQHSELLVRSCLNTIASGDSLLLIENAVYLGIEESFSTSPMAMRTDINLYALIPDCEARGISPLLFPGFDLIDYPGFVKLCTEHKQVISWY</sequence>
<accession>A0ABT5U5F7</accession>
<evidence type="ECO:0000313" key="1">
    <source>
        <dbReference type="EMBL" id="MDE1461589.1"/>
    </source>
</evidence>
<dbReference type="Proteomes" id="UP001528823">
    <property type="component" value="Unassembled WGS sequence"/>
</dbReference>
<dbReference type="Pfam" id="PF04077">
    <property type="entry name" value="DsrH"/>
    <property type="match status" value="1"/>
</dbReference>
<dbReference type="EMBL" id="JAPMOU010000005">
    <property type="protein sequence ID" value="MDE1461589.1"/>
    <property type="molecule type" value="Genomic_DNA"/>
</dbReference>
<name>A0ABT5U5F7_9GAMM</name>
<dbReference type="Gene3D" id="3.40.1260.10">
    <property type="entry name" value="DsrEFH-like"/>
    <property type="match status" value="1"/>
</dbReference>
<dbReference type="NCBIfam" id="TIGR03011">
    <property type="entry name" value="sulf_tusB_dsrH"/>
    <property type="match status" value="1"/>
</dbReference>